<dbReference type="GO" id="GO:0005524">
    <property type="term" value="F:ATP binding"/>
    <property type="evidence" value="ECO:0007669"/>
    <property type="project" value="UniProtKB-KW"/>
</dbReference>
<dbReference type="GO" id="GO:0005886">
    <property type="term" value="C:plasma membrane"/>
    <property type="evidence" value="ECO:0007669"/>
    <property type="project" value="TreeGrafter"/>
</dbReference>
<dbReference type="HOGENOM" id="CLU_013446_2_0_6"/>
<organism evidence="5 6">
    <name type="scientific">Thioflavicoccus mobilis 8321</name>
    <dbReference type="NCBI Taxonomy" id="765912"/>
    <lineage>
        <taxon>Bacteria</taxon>
        <taxon>Pseudomonadati</taxon>
        <taxon>Pseudomonadota</taxon>
        <taxon>Gammaproteobacteria</taxon>
        <taxon>Chromatiales</taxon>
        <taxon>Chromatiaceae</taxon>
        <taxon>Thioflavicoccus</taxon>
    </lineage>
</organism>
<gene>
    <name evidence="5" type="ORF">Thimo_0649</name>
</gene>
<comment type="similarity">
    <text evidence="1">Belongs to the GSP E family.</text>
</comment>
<accession>L0GW26</accession>
<proteinExistence type="inferred from homology"/>
<sequence>MAVTETTLIDAGIAAGLIDPDALPALRLAARRERIRLLEAVTRAGRFPEAALYQALARQRGMPYLLPKDLVAVPELLEKLPAGVLQRRPMLPVRRDGEYLLALGDPDDRLSPEIAGRATGERLRPALTAPEALTAALRHQRGGAPQMTSVETGPLDATGLLDTLMKDAYLRRATDLHLEPEQYGVRVRERVDGHLLEYPRPLTPQEGEAVISRIKVLANLDIAEQRLPQDGSMSYRLAQWDTPPVDVRVATAPTRWGERVTMRLLGAGTTGLGLEGLGMPEPILGPFRDAINRPHGIILVTGPTGSGKSTTLYAALREIDSDDMNILTVEDPIEQLVPGISQVQVTTKVDFAMALRSFLRHDPDVILVGEVRDLETAETAMKAAMTGHLVLATLHTNDAVGAVTRLADIGVPHYLIGATLIGVMAQRLVRRLCHQCRVPYRPSAEERERLGGELPEDLTLYRAVGCPACLGTGYAGRVGLFEALWVDRALGELIATGAREDVLRKTAAERYYTLWRDGREKVLAGEVPLAEVERLVPKEAR</sequence>
<dbReference type="PATRIC" id="fig|765912.4.peg.634"/>
<name>L0GW26_9GAMM</name>
<reference evidence="5 6" key="1">
    <citation type="submission" date="2011-09" db="EMBL/GenBank/DDBJ databases">
        <title>Complete sequence of chromosome of Thioflavicoccus mobilis 8321.</title>
        <authorList>
            <consortium name="US DOE Joint Genome Institute"/>
            <person name="Lucas S."/>
            <person name="Han J."/>
            <person name="Lapidus A."/>
            <person name="Cheng J.-F."/>
            <person name="Goodwin L."/>
            <person name="Pitluck S."/>
            <person name="Peters L."/>
            <person name="Ovchinnikova G."/>
            <person name="Lu M."/>
            <person name="Detter J.C."/>
            <person name="Han C."/>
            <person name="Tapia R."/>
            <person name="Land M."/>
            <person name="Hauser L."/>
            <person name="Kyrpides N."/>
            <person name="Ivanova N."/>
            <person name="Pagani I."/>
            <person name="Vogl K."/>
            <person name="Liu Z."/>
            <person name="Imhoff J."/>
            <person name="Thiel V."/>
            <person name="Frigaard N.-U."/>
            <person name="Bryant D."/>
            <person name="Woyke T."/>
        </authorList>
    </citation>
    <scope>NUCLEOTIDE SEQUENCE [LARGE SCALE GENOMIC DNA]</scope>
    <source>
        <strain evidence="5 6">8321</strain>
    </source>
</reference>
<dbReference type="GO" id="GO:0016887">
    <property type="term" value="F:ATP hydrolysis activity"/>
    <property type="evidence" value="ECO:0007669"/>
    <property type="project" value="TreeGrafter"/>
</dbReference>
<dbReference type="InterPro" id="IPR001482">
    <property type="entry name" value="T2SS/T4SS_dom"/>
</dbReference>
<protein>
    <submittedName>
        <fullName evidence="5">Type II secretory pathway, ATPase PulE/Tfp pilus assembly pathway, ATPase PilB</fullName>
    </submittedName>
</protein>
<dbReference type="KEGG" id="tmb:Thimo_0649"/>
<dbReference type="InterPro" id="IPR003593">
    <property type="entry name" value="AAA+_ATPase"/>
</dbReference>
<evidence type="ECO:0000256" key="1">
    <source>
        <dbReference type="ARBA" id="ARBA00006611"/>
    </source>
</evidence>
<dbReference type="Proteomes" id="UP000010816">
    <property type="component" value="Chromosome"/>
</dbReference>
<dbReference type="STRING" id="765912.Thimo_0649"/>
<dbReference type="PANTHER" id="PTHR30258">
    <property type="entry name" value="TYPE II SECRETION SYSTEM PROTEIN GSPE-RELATED"/>
    <property type="match status" value="1"/>
</dbReference>
<dbReference type="OrthoDB" id="6189814at2"/>
<dbReference type="SMART" id="SM00382">
    <property type="entry name" value="AAA"/>
    <property type="match status" value="1"/>
</dbReference>
<dbReference type="Gene3D" id="3.30.450.90">
    <property type="match status" value="1"/>
</dbReference>
<evidence type="ECO:0000313" key="5">
    <source>
        <dbReference type="EMBL" id="AGA89489.1"/>
    </source>
</evidence>
<dbReference type="PANTHER" id="PTHR30258:SF2">
    <property type="entry name" value="COMG OPERON PROTEIN 1"/>
    <property type="match status" value="1"/>
</dbReference>
<dbReference type="RefSeq" id="WP_015279636.1">
    <property type="nucleotide sequence ID" value="NC_019940.1"/>
</dbReference>
<dbReference type="Pfam" id="PF05157">
    <property type="entry name" value="MshEN"/>
    <property type="match status" value="1"/>
</dbReference>
<keyword evidence="6" id="KW-1185">Reference proteome</keyword>
<dbReference type="InterPro" id="IPR007831">
    <property type="entry name" value="T2SS_GspE_N"/>
</dbReference>
<evidence type="ECO:0000259" key="4">
    <source>
        <dbReference type="PROSITE" id="PS00662"/>
    </source>
</evidence>
<dbReference type="InterPro" id="IPR037257">
    <property type="entry name" value="T2SS_E_N_sf"/>
</dbReference>
<dbReference type="SUPFAM" id="SSF160246">
    <property type="entry name" value="EspE N-terminal domain-like"/>
    <property type="match status" value="1"/>
</dbReference>
<evidence type="ECO:0000256" key="2">
    <source>
        <dbReference type="ARBA" id="ARBA00022741"/>
    </source>
</evidence>
<dbReference type="Pfam" id="PF00437">
    <property type="entry name" value="T2SSE"/>
    <property type="match status" value="1"/>
</dbReference>
<feature type="domain" description="Bacterial type II secretion system protein E" evidence="4">
    <location>
        <begin position="359"/>
        <end position="373"/>
    </location>
</feature>
<dbReference type="InterPro" id="IPR027417">
    <property type="entry name" value="P-loop_NTPase"/>
</dbReference>
<dbReference type="PROSITE" id="PS00662">
    <property type="entry name" value="T2SP_E"/>
    <property type="match status" value="1"/>
</dbReference>
<evidence type="ECO:0000313" key="6">
    <source>
        <dbReference type="Proteomes" id="UP000010816"/>
    </source>
</evidence>
<dbReference type="EMBL" id="CP003051">
    <property type="protein sequence ID" value="AGA89489.1"/>
    <property type="molecule type" value="Genomic_DNA"/>
</dbReference>
<dbReference type="CDD" id="cd01129">
    <property type="entry name" value="PulE-GspE-like"/>
    <property type="match status" value="1"/>
</dbReference>
<dbReference type="SUPFAM" id="SSF52540">
    <property type="entry name" value="P-loop containing nucleoside triphosphate hydrolases"/>
    <property type="match status" value="1"/>
</dbReference>
<keyword evidence="2" id="KW-0547">Nucleotide-binding</keyword>
<evidence type="ECO:0000256" key="3">
    <source>
        <dbReference type="ARBA" id="ARBA00022840"/>
    </source>
</evidence>
<dbReference type="eggNOG" id="COG2804">
    <property type="taxonomic scope" value="Bacteria"/>
</dbReference>
<dbReference type="AlphaFoldDB" id="L0GW26"/>
<keyword evidence="3" id="KW-0067">ATP-binding</keyword>
<dbReference type="Gene3D" id="3.40.50.300">
    <property type="entry name" value="P-loop containing nucleotide triphosphate hydrolases"/>
    <property type="match status" value="1"/>
</dbReference>